<dbReference type="AlphaFoldDB" id="A0A5C5X655"/>
<dbReference type="InterPro" id="IPR036259">
    <property type="entry name" value="MFS_trans_sf"/>
</dbReference>
<feature type="transmembrane region" description="Helical" evidence="6">
    <location>
        <begin position="104"/>
        <end position="124"/>
    </location>
</feature>
<feature type="transmembrane region" description="Helical" evidence="6">
    <location>
        <begin position="171"/>
        <end position="191"/>
    </location>
</feature>
<evidence type="ECO:0000256" key="6">
    <source>
        <dbReference type="SAM" id="Phobius"/>
    </source>
</evidence>
<dbReference type="InterPro" id="IPR011701">
    <property type="entry name" value="MFS"/>
</dbReference>
<dbReference type="Gene3D" id="1.20.1250.20">
    <property type="entry name" value="MFS general substrate transporter like domains"/>
    <property type="match status" value="1"/>
</dbReference>
<feature type="transmembrane region" description="Helical" evidence="6">
    <location>
        <begin position="144"/>
        <end position="165"/>
    </location>
</feature>
<dbReference type="GO" id="GO:0022857">
    <property type="term" value="F:transmembrane transporter activity"/>
    <property type="evidence" value="ECO:0007669"/>
    <property type="project" value="InterPro"/>
</dbReference>
<evidence type="ECO:0000256" key="1">
    <source>
        <dbReference type="ARBA" id="ARBA00004141"/>
    </source>
</evidence>
<evidence type="ECO:0000313" key="8">
    <source>
        <dbReference type="Proteomes" id="UP000317243"/>
    </source>
</evidence>
<dbReference type="Pfam" id="PF07690">
    <property type="entry name" value="MFS_1"/>
    <property type="match status" value="1"/>
</dbReference>
<gene>
    <name evidence="7" type="ORF">KOR42_17940</name>
</gene>
<evidence type="ECO:0000313" key="7">
    <source>
        <dbReference type="EMBL" id="TWT58420.1"/>
    </source>
</evidence>
<feature type="transmembrane region" description="Helical" evidence="6">
    <location>
        <begin position="212"/>
        <end position="233"/>
    </location>
</feature>
<dbReference type="SUPFAM" id="SSF103473">
    <property type="entry name" value="MFS general substrate transporter"/>
    <property type="match status" value="1"/>
</dbReference>
<feature type="transmembrane region" description="Helical" evidence="6">
    <location>
        <begin position="12"/>
        <end position="34"/>
    </location>
</feature>
<evidence type="ECO:0000256" key="2">
    <source>
        <dbReference type="ARBA" id="ARBA00022448"/>
    </source>
</evidence>
<keyword evidence="3 6" id="KW-0812">Transmembrane</keyword>
<feature type="transmembrane region" description="Helical" evidence="6">
    <location>
        <begin position="288"/>
        <end position="307"/>
    </location>
</feature>
<dbReference type="OrthoDB" id="9787815at2"/>
<keyword evidence="2" id="KW-0813">Transport</keyword>
<organism evidence="7 8">
    <name type="scientific">Thalassoglobus neptunius</name>
    <dbReference type="NCBI Taxonomy" id="1938619"/>
    <lineage>
        <taxon>Bacteria</taxon>
        <taxon>Pseudomonadati</taxon>
        <taxon>Planctomycetota</taxon>
        <taxon>Planctomycetia</taxon>
        <taxon>Planctomycetales</taxon>
        <taxon>Planctomycetaceae</taxon>
        <taxon>Thalassoglobus</taxon>
    </lineage>
</organism>
<dbReference type="GO" id="GO:0016020">
    <property type="term" value="C:membrane"/>
    <property type="evidence" value="ECO:0007669"/>
    <property type="project" value="UniProtKB-SubCell"/>
</dbReference>
<evidence type="ECO:0000256" key="5">
    <source>
        <dbReference type="ARBA" id="ARBA00023136"/>
    </source>
</evidence>
<proteinExistence type="predicted"/>
<reference evidence="7 8" key="1">
    <citation type="submission" date="2019-02" db="EMBL/GenBank/DDBJ databases">
        <title>Deep-cultivation of Planctomycetes and their phenomic and genomic characterization uncovers novel biology.</title>
        <authorList>
            <person name="Wiegand S."/>
            <person name="Jogler M."/>
            <person name="Boedeker C."/>
            <person name="Pinto D."/>
            <person name="Vollmers J."/>
            <person name="Rivas-Marin E."/>
            <person name="Kohn T."/>
            <person name="Peeters S.H."/>
            <person name="Heuer A."/>
            <person name="Rast P."/>
            <person name="Oberbeckmann S."/>
            <person name="Bunk B."/>
            <person name="Jeske O."/>
            <person name="Meyerdierks A."/>
            <person name="Storesund J.E."/>
            <person name="Kallscheuer N."/>
            <person name="Luecker S."/>
            <person name="Lage O.M."/>
            <person name="Pohl T."/>
            <person name="Merkel B.J."/>
            <person name="Hornburger P."/>
            <person name="Mueller R.-W."/>
            <person name="Bruemmer F."/>
            <person name="Labrenz M."/>
            <person name="Spormann A.M."/>
            <person name="Op Den Camp H."/>
            <person name="Overmann J."/>
            <person name="Amann R."/>
            <person name="Jetten M.S.M."/>
            <person name="Mascher T."/>
            <person name="Medema M.H."/>
            <person name="Devos D.P."/>
            <person name="Kaster A.-K."/>
            <person name="Ovreas L."/>
            <person name="Rohde M."/>
            <person name="Galperin M.Y."/>
            <person name="Jogler C."/>
        </authorList>
    </citation>
    <scope>NUCLEOTIDE SEQUENCE [LARGE SCALE GENOMIC DNA]</scope>
    <source>
        <strain evidence="7 8">KOR42</strain>
    </source>
</reference>
<accession>A0A5C5X655</accession>
<keyword evidence="5 6" id="KW-0472">Membrane</keyword>
<feature type="transmembrane region" description="Helical" evidence="6">
    <location>
        <begin position="253"/>
        <end position="276"/>
    </location>
</feature>
<keyword evidence="8" id="KW-1185">Reference proteome</keyword>
<dbReference type="EMBL" id="SIHI01000001">
    <property type="protein sequence ID" value="TWT58420.1"/>
    <property type="molecule type" value="Genomic_DNA"/>
</dbReference>
<feature type="transmembrane region" description="Helical" evidence="6">
    <location>
        <begin position="79"/>
        <end position="98"/>
    </location>
</feature>
<dbReference type="RefSeq" id="WP_146508800.1">
    <property type="nucleotide sequence ID" value="NZ_SIHI01000001.1"/>
</dbReference>
<dbReference type="Proteomes" id="UP000317243">
    <property type="component" value="Unassembled WGS sequence"/>
</dbReference>
<comment type="subcellular location">
    <subcellularLocation>
        <location evidence="1">Membrane</location>
        <topology evidence="1">Multi-pass membrane protein</topology>
    </subcellularLocation>
</comment>
<dbReference type="PANTHER" id="PTHR12778:SF10">
    <property type="entry name" value="MAJOR FACILITATOR SUPERFAMILY DOMAIN-CONTAINING PROTEIN 3"/>
    <property type="match status" value="1"/>
</dbReference>
<name>A0A5C5X655_9PLAN</name>
<feature type="transmembrane region" description="Helical" evidence="6">
    <location>
        <begin position="46"/>
        <end position="67"/>
    </location>
</feature>
<evidence type="ECO:0000256" key="3">
    <source>
        <dbReference type="ARBA" id="ARBA00022692"/>
    </source>
</evidence>
<evidence type="ECO:0000256" key="4">
    <source>
        <dbReference type="ARBA" id="ARBA00022989"/>
    </source>
</evidence>
<keyword evidence="4 6" id="KW-1133">Transmembrane helix</keyword>
<comment type="caution">
    <text evidence="7">The sequence shown here is derived from an EMBL/GenBank/DDBJ whole genome shotgun (WGS) entry which is preliminary data.</text>
</comment>
<dbReference type="InterPro" id="IPR004752">
    <property type="entry name" value="AmpG_permease/AT-1"/>
</dbReference>
<dbReference type="PANTHER" id="PTHR12778">
    <property type="entry name" value="SOLUTE CARRIER FAMILY 33 ACETYL-COA TRANSPORTER -RELATED"/>
    <property type="match status" value="1"/>
</dbReference>
<sequence>MKLFETVTGRKVLFGSLYFSEGAPIGFIWLALPTQLRSAGVPVEQITWLAAILVLPWTFKFAWAPVIDAVQTSSWTHRQWIIAAQSVMGSTLIPLFWINPVDQFGILAALLLVHACAAATQDVAIDAMCISMTEPEERAAYNAWMQVGMLLGRASMGGGALIIGQYLSREWVIALLILSTTFSMFLISAVPNSRSRSDRNSATREMMRSLKLAVTDFRTWLGLIFAFTGGAAFKSLEVIYGPFLVDRGYSELTIGWFSFGPMIGFMVAGALLGGWLTARHGSKVCVQWFLISIAVTVTLLAGVAYWGQSGRNAWLLVLLAATAVGIGAFTASSYTLFMNLTRPEIAATQFSAMMGATNGCESWSSYVSGRITASHGYPAAMLAMCLISLVAIPVIRMLPPLERTQIDEGE</sequence>
<feature type="transmembrane region" description="Helical" evidence="6">
    <location>
        <begin position="313"/>
        <end position="337"/>
    </location>
</feature>
<protein>
    <submittedName>
        <fullName evidence="7">Muropeptide transporter</fullName>
    </submittedName>
</protein>
<feature type="transmembrane region" description="Helical" evidence="6">
    <location>
        <begin position="376"/>
        <end position="395"/>
    </location>
</feature>